<evidence type="ECO:0000313" key="3">
    <source>
        <dbReference type="Proteomes" id="UP001056035"/>
    </source>
</evidence>
<comment type="similarity">
    <text evidence="1">Belongs to the UPF0161 family.</text>
</comment>
<sequence>MRALVLAPIRLYQRLISPALPRHCRYEPTCSAYAVEAIKEYGILRGLVLGGWRLLRCNPWSPGGFDEVADQRLFRPRSHAGHSHS</sequence>
<keyword evidence="1" id="KW-0472">Membrane</keyword>
<dbReference type="Pfam" id="PF01809">
    <property type="entry name" value="YidD"/>
    <property type="match status" value="1"/>
</dbReference>
<dbReference type="PANTHER" id="PTHR33383">
    <property type="entry name" value="MEMBRANE PROTEIN INSERTION EFFICIENCY FACTOR-RELATED"/>
    <property type="match status" value="1"/>
</dbReference>
<proteinExistence type="inferred from homology"/>
<keyword evidence="3" id="KW-1185">Reference proteome</keyword>
<dbReference type="RefSeq" id="WP_254571307.1">
    <property type="nucleotide sequence ID" value="NZ_CP098502.1"/>
</dbReference>
<name>A0ABY5DUU5_9ACTN</name>
<organism evidence="2 3">
    <name type="scientific">Paraconexibacter antarcticus</name>
    <dbReference type="NCBI Taxonomy" id="2949664"/>
    <lineage>
        <taxon>Bacteria</taxon>
        <taxon>Bacillati</taxon>
        <taxon>Actinomycetota</taxon>
        <taxon>Thermoleophilia</taxon>
        <taxon>Solirubrobacterales</taxon>
        <taxon>Paraconexibacteraceae</taxon>
        <taxon>Paraconexibacter</taxon>
    </lineage>
</organism>
<gene>
    <name evidence="2" type="primary">yidD</name>
    <name evidence="2" type="ORF">NBH00_25155</name>
</gene>
<dbReference type="NCBIfam" id="TIGR00278">
    <property type="entry name" value="membrane protein insertion efficiency factor YidD"/>
    <property type="match status" value="1"/>
</dbReference>
<dbReference type="HAMAP" id="MF_00386">
    <property type="entry name" value="UPF0161_YidD"/>
    <property type="match status" value="1"/>
</dbReference>
<dbReference type="PANTHER" id="PTHR33383:SF1">
    <property type="entry name" value="MEMBRANE PROTEIN INSERTION EFFICIENCY FACTOR-RELATED"/>
    <property type="match status" value="1"/>
</dbReference>
<dbReference type="Proteomes" id="UP001056035">
    <property type="component" value="Chromosome"/>
</dbReference>
<comment type="function">
    <text evidence="1">Could be involved in insertion of integral membrane proteins into the membrane.</text>
</comment>
<dbReference type="EMBL" id="CP098502">
    <property type="protein sequence ID" value="UTI64607.1"/>
    <property type="molecule type" value="Genomic_DNA"/>
</dbReference>
<evidence type="ECO:0000313" key="2">
    <source>
        <dbReference type="EMBL" id="UTI64607.1"/>
    </source>
</evidence>
<reference evidence="2 3" key="1">
    <citation type="submission" date="2022-06" db="EMBL/GenBank/DDBJ databases">
        <title>Paraconexibacter antarcticus.</title>
        <authorList>
            <person name="Kim C.S."/>
        </authorList>
    </citation>
    <scope>NUCLEOTIDE SEQUENCE [LARGE SCALE GENOMIC DNA]</scope>
    <source>
        <strain evidence="2 3">02-257</strain>
    </source>
</reference>
<protein>
    <recommendedName>
        <fullName evidence="1">Putative membrane protein insertion efficiency factor</fullName>
    </recommendedName>
</protein>
<dbReference type="InterPro" id="IPR002696">
    <property type="entry name" value="Membr_insert_effic_factor_YidD"/>
</dbReference>
<dbReference type="SMART" id="SM01234">
    <property type="entry name" value="Haemolytic"/>
    <property type="match status" value="1"/>
</dbReference>
<keyword evidence="1" id="KW-1003">Cell membrane</keyword>
<accession>A0ABY5DUU5</accession>
<evidence type="ECO:0000256" key="1">
    <source>
        <dbReference type="HAMAP-Rule" id="MF_00386"/>
    </source>
</evidence>
<comment type="subcellular location">
    <subcellularLocation>
        <location evidence="1">Cell membrane</location>
        <topology evidence="1">Peripheral membrane protein</topology>
        <orientation evidence="1">Cytoplasmic side</orientation>
    </subcellularLocation>
</comment>